<accession>A0A9P8PFB7</accession>
<proteinExistence type="predicted"/>
<dbReference type="SMART" id="SM00389">
    <property type="entry name" value="HOX"/>
    <property type="match status" value="1"/>
</dbReference>
<dbReference type="EMBL" id="JAEUBE010000084">
    <property type="protein sequence ID" value="KAH3670997.1"/>
    <property type="molecule type" value="Genomic_DNA"/>
</dbReference>
<gene>
    <name evidence="7" type="ORF">OGAPHI_000708</name>
</gene>
<feature type="compositionally biased region" description="Low complexity" evidence="5">
    <location>
        <begin position="208"/>
        <end position="218"/>
    </location>
</feature>
<protein>
    <recommendedName>
        <fullName evidence="6">Homeobox domain-containing protein</fullName>
    </recommendedName>
</protein>
<keyword evidence="2 4" id="KW-0371">Homeobox</keyword>
<feature type="domain" description="Homeobox" evidence="6">
    <location>
        <begin position="222"/>
        <end position="285"/>
    </location>
</feature>
<keyword evidence="8" id="KW-1185">Reference proteome</keyword>
<evidence type="ECO:0000256" key="5">
    <source>
        <dbReference type="SAM" id="MobiDB-lite"/>
    </source>
</evidence>
<dbReference type="Gene3D" id="1.10.10.60">
    <property type="entry name" value="Homeodomain-like"/>
    <property type="match status" value="1"/>
</dbReference>
<sequence>MWCSLSRWGHNSRTPRHASWDFLFLVLIDFARLEGRFGFDLHAFADAYCYAKSASIFQTYINAMGPQQHFLQNYKMEVSSLINKQYGAPPRLTPPSSPYSAMSDQLPPPRVQLPSIKRILDSSILDSMNRFPPPSHEHPAIPILPSPVHQYPYSPLSSRSSSYSAGIEYQLPAPLVTQRSHPQLSFPKLSPIEQSSPQLVSKSDSEEMSPSSPNSDSEYYAKNFKKKRSNLPKKTTVILLNWLNDNLEHPYPNSKEKQELVTKTGLSNQQLSNWFINARRRKIQLLREMKSNSTTV</sequence>
<dbReference type="PROSITE" id="PS50071">
    <property type="entry name" value="HOMEOBOX_2"/>
    <property type="match status" value="1"/>
</dbReference>
<dbReference type="GO" id="GO:0003677">
    <property type="term" value="F:DNA binding"/>
    <property type="evidence" value="ECO:0007669"/>
    <property type="project" value="UniProtKB-UniRule"/>
</dbReference>
<dbReference type="GO" id="GO:0006355">
    <property type="term" value="P:regulation of DNA-templated transcription"/>
    <property type="evidence" value="ECO:0007669"/>
    <property type="project" value="InterPro"/>
</dbReference>
<keyword evidence="1 4" id="KW-0238">DNA-binding</keyword>
<dbReference type="InterPro" id="IPR008422">
    <property type="entry name" value="KN_HD"/>
</dbReference>
<dbReference type="Proteomes" id="UP000769157">
    <property type="component" value="Unassembled WGS sequence"/>
</dbReference>
<dbReference type="InterPro" id="IPR050224">
    <property type="entry name" value="TALE_homeobox"/>
</dbReference>
<dbReference type="AlphaFoldDB" id="A0A9P8PFB7"/>
<evidence type="ECO:0000256" key="1">
    <source>
        <dbReference type="ARBA" id="ARBA00023125"/>
    </source>
</evidence>
<reference evidence="7" key="2">
    <citation type="submission" date="2021-01" db="EMBL/GenBank/DDBJ databases">
        <authorList>
            <person name="Schikora-Tamarit M.A."/>
        </authorList>
    </citation>
    <scope>NUCLEOTIDE SEQUENCE</scope>
    <source>
        <strain evidence="7">CBS6075</strain>
    </source>
</reference>
<dbReference type="SUPFAM" id="SSF46689">
    <property type="entry name" value="Homeodomain-like"/>
    <property type="match status" value="1"/>
</dbReference>
<dbReference type="InterPro" id="IPR009057">
    <property type="entry name" value="Homeodomain-like_sf"/>
</dbReference>
<evidence type="ECO:0000256" key="3">
    <source>
        <dbReference type="ARBA" id="ARBA00023242"/>
    </source>
</evidence>
<dbReference type="GeneID" id="70232676"/>
<evidence type="ECO:0000256" key="2">
    <source>
        <dbReference type="ARBA" id="ARBA00023155"/>
    </source>
</evidence>
<evidence type="ECO:0000313" key="8">
    <source>
        <dbReference type="Proteomes" id="UP000769157"/>
    </source>
</evidence>
<evidence type="ECO:0000313" key="7">
    <source>
        <dbReference type="EMBL" id="KAH3670997.1"/>
    </source>
</evidence>
<reference evidence="7" key="1">
    <citation type="journal article" date="2021" name="Open Biol.">
        <title>Shared evolutionary footprints suggest mitochondrial oxidative damage underlies multiple complex I losses in fungi.</title>
        <authorList>
            <person name="Schikora-Tamarit M.A."/>
            <person name="Marcet-Houben M."/>
            <person name="Nosek J."/>
            <person name="Gabaldon T."/>
        </authorList>
    </citation>
    <scope>NUCLEOTIDE SEQUENCE</scope>
    <source>
        <strain evidence="7">CBS6075</strain>
    </source>
</reference>
<dbReference type="PANTHER" id="PTHR11850">
    <property type="entry name" value="HOMEOBOX PROTEIN TRANSCRIPTION FACTORS"/>
    <property type="match status" value="1"/>
</dbReference>
<comment type="caution">
    <text evidence="7">The sequence shown here is derived from an EMBL/GenBank/DDBJ whole genome shotgun (WGS) entry which is preliminary data.</text>
</comment>
<dbReference type="CDD" id="cd00086">
    <property type="entry name" value="homeodomain"/>
    <property type="match status" value="1"/>
</dbReference>
<dbReference type="InterPro" id="IPR001356">
    <property type="entry name" value="HD"/>
</dbReference>
<dbReference type="OrthoDB" id="10056939at2759"/>
<comment type="subcellular location">
    <subcellularLocation>
        <location evidence="4">Nucleus</location>
    </subcellularLocation>
</comment>
<feature type="DNA-binding region" description="Homeobox" evidence="4">
    <location>
        <begin position="224"/>
        <end position="286"/>
    </location>
</feature>
<dbReference type="Pfam" id="PF05920">
    <property type="entry name" value="Homeobox_KN"/>
    <property type="match status" value="1"/>
</dbReference>
<name>A0A9P8PFB7_9ASCO</name>
<organism evidence="7 8">
    <name type="scientific">Ogataea philodendri</name>
    <dbReference type="NCBI Taxonomy" id="1378263"/>
    <lineage>
        <taxon>Eukaryota</taxon>
        <taxon>Fungi</taxon>
        <taxon>Dikarya</taxon>
        <taxon>Ascomycota</taxon>
        <taxon>Saccharomycotina</taxon>
        <taxon>Pichiomycetes</taxon>
        <taxon>Pichiales</taxon>
        <taxon>Pichiaceae</taxon>
        <taxon>Ogataea</taxon>
    </lineage>
</organism>
<dbReference type="GO" id="GO:0005634">
    <property type="term" value="C:nucleus"/>
    <property type="evidence" value="ECO:0007669"/>
    <property type="project" value="UniProtKB-SubCell"/>
</dbReference>
<evidence type="ECO:0000256" key="4">
    <source>
        <dbReference type="PROSITE-ProRule" id="PRU00108"/>
    </source>
</evidence>
<dbReference type="RefSeq" id="XP_046064365.1">
    <property type="nucleotide sequence ID" value="XM_046208449.1"/>
</dbReference>
<evidence type="ECO:0000259" key="6">
    <source>
        <dbReference type="PROSITE" id="PS50071"/>
    </source>
</evidence>
<feature type="region of interest" description="Disordered" evidence="5">
    <location>
        <begin position="185"/>
        <end position="219"/>
    </location>
</feature>
<keyword evidence="3 4" id="KW-0539">Nucleus</keyword>